<reference evidence="1 2" key="1">
    <citation type="journal article" date="2015" name="Proc. Natl. Acad. Sci. U.S.A.">
        <title>The resurrection genome of Boea hygrometrica: A blueprint for survival of dehydration.</title>
        <authorList>
            <person name="Xiao L."/>
            <person name="Yang G."/>
            <person name="Zhang L."/>
            <person name="Yang X."/>
            <person name="Zhao S."/>
            <person name="Ji Z."/>
            <person name="Zhou Q."/>
            <person name="Hu M."/>
            <person name="Wang Y."/>
            <person name="Chen M."/>
            <person name="Xu Y."/>
            <person name="Jin H."/>
            <person name="Xiao X."/>
            <person name="Hu G."/>
            <person name="Bao F."/>
            <person name="Hu Y."/>
            <person name="Wan P."/>
            <person name="Li L."/>
            <person name="Deng X."/>
            <person name="Kuang T."/>
            <person name="Xiang C."/>
            <person name="Zhu J.K."/>
            <person name="Oliver M.J."/>
            <person name="He Y."/>
        </authorList>
    </citation>
    <scope>NUCLEOTIDE SEQUENCE [LARGE SCALE GENOMIC DNA]</scope>
    <source>
        <strain evidence="2">cv. XS01</strain>
    </source>
</reference>
<organism evidence="1 2">
    <name type="scientific">Dorcoceras hygrometricum</name>
    <dbReference type="NCBI Taxonomy" id="472368"/>
    <lineage>
        <taxon>Eukaryota</taxon>
        <taxon>Viridiplantae</taxon>
        <taxon>Streptophyta</taxon>
        <taxon>Embryophyta</taxon>
        <taxon>Tracheophyta</taxon>
        <taxon>Spermatophyta</taxon>
        <taxon>Magnoliopsida</taxon>
        <taxon>eudicotyledons</taxon>
        <taxon>Gunneridae</taxon>
        <taxon>Pentapetalae</taxon>
        <taxon>asterids</taxon>
        <taxon>lamiids</taxon>
        <taxon>Lamiales</taxon>
        <taxon>Gesneriaceae</taxon>
        <taxon>Didymocarpoideae</taxon>
        <taxon>Trichosporeae</taxon>
        <taxon>Loxocarpinae</taxon>
        <taxon>Dorcoceras</taxon>
    </lineage>
</organism>
<dbReference type="EMBL" id="KV007776">
    <property type="protein sequence ID" value="KZV30925.1"/>
    <property type="molecule type" value="Genomic_DNA"/>
</dbReference>
<accession>A0A2Z7BA04</accession>
<keyword evidence="2" id="KW-1185">Reference proteome</keyword>
<evidence type="ECO:0000313" key="2">
    <source>
        <dbReference type="Proteomes" id="UP000250235"/>
    </source>
</evidence>
<sequence>MIVDLIGIYVLKGPYCTLTMTDWFLQALSVIPRGSWGDVARRFTMIRWASPKLWFQSHTCCGPMASCIPEPLRVTQDVRSVLYEKELEQFFDTALVKDNEILCVIHGKLVDAVSHERFGLMTAIHFELKVNWSKLLFDILKEMADKSSKRAKGYAAQICFLLKGDPAVTLEEAKIFPPLKILSAKTVGTYVATNKTIDARDESDEPEVAKVTVVKRKSVSKKRSASTANKETDEVQVEIVAEKAVSKKRPAASSDAPAVKKKRTATKRVAPAEKDLALVTVAQDAVPIQIIEPISAVPAERPHAQKRKAPKRKLRLSTDTVKGHPAREMFQLICGDIEFLVQLREKVIDDVAKFFNSFSLRRLAVMKSVKDIAAKEEQVLTWAKTDSVQVALQRRLYIDAKYRELLLRKFLEAHRANFSFSQPWSSMVLQIIDLLSAAHSTSVKNLLTQKQAL</sequence>
<name>A0A2Z7BA04_9LAMI</name>
<dbReference type="Proteomes" id="UP000250235">
    <property type="component" value="Unassembled WGS sequence"/>
</dbReference>
<gene>
    <name evidence="1" type="ORF">F511_28875</name>
</gene>
<proteinExistence type="predicted"/>
<dbReference type="OrthoDB" id="3934549at2759"/>
<dbReference type="AlphaFoldDB" id="A0A2Z7BA04"/>
<protein>
    <submittedName>
        <fullName evidence="1">Uncharacterized protein</fullName>
    </submittedName>
</protein>
<evidence type="ECO:0000313" key="1">
    <source>
        <dbReference type="EMBL" id="KZV30925.1"/>
    </source>
</evidence>